<dbReference type="GeneID" id="25332352"/>
<evidence type="ECO:0000256" key="4">
    <source>
        <dbReference type="ARBA" id="ARBA00013139"/>
    </source>
</evidence>
<dbReference type="PRINTS" id="PR00097">
    <property type="entry name" value="ANTSNTHASEII"/>
</dbReference>
<dbReference type="GO" id="GO:0000162">
    <property type="term" value="P:L-tryptophan biosynthetic process"/>
    <property type="evidence" value="ECO:0007669"/>
    <property type="project" value="TreeGrafter"/>
</dbReference>
<dbReference type="Pfam" id="PF04715">
    <property type="entry name" value="Anth_synt_I_N"/>
    <property type="match status" value="1"/>
</dbReference>
<dbReference type="CDD" id="cd01743">
    <property type="entry name" value="GATase1_Anthranilate_Synthase"/>
    <property type="match status" value="1"/>
</dbReference>
<dbReference type="InterPro" id="IPR006221">
    <property type="entry name" value="TrpG/PapA_dom"/>
</dbReference>
<dbReference type="PANTHER" id="PTHR11236:SF18">
    <property type="entry name" value="AMINODEOXYCHORISMATE SYNTHASE"/>
    <property type="match status" value="1"/>
</dbReference>
<dbReference type="UniPathway" id="UPA00077">
    <property type="reaction ID" value="UER00149"/>
</dbReference>
<dbReference type="GO" id="GO:0046654">
    <property type="term" value="P:tetrahydrofolate biosynthetic process"/>
    <property type="evidence" value="ECO:0007669"/>
    <property type="project" value="UniProtKB-UniPathway"/>
</dbReference>
<dbReference type="Pfam" id="PF00117">
    <property type="entry name" value="GATase"/>
    <property type="match status" value="2"/>
</dbReference>
<dbReference type="NCBIfam" id="TIGR01823">
    <property type="entry name" value="PabB-fungal"/>
    <property type="match status" value="1"/>
</dbReference>
<sequence length="862" mass="95393">MAQPKSILFIDAYDSFAENIAALLRQQLNVEVLLIKIDCDISRQYGYGHGDFFSRFDAIVLGPGPGNPCNESDVGLFNQVWEHAPLLKIPVLGICLGFQSLCAQYGLPIVRASLPCHGHAKEVLHVGLDIFNHSQKILATNYNSLVVRVKDFKLDTNRSRRTSTGSLESFVSLQSLQSADSMFSKPSGSKPMRRPADNLELLAWDEEDWVMAVKHKEFPFYGFQFHPESCKSNVACHELIKRWWASATAHNASNRRTHAAKVWVPTPVSSSDDDSDPPFSLEDYLHNLGTANTNGAIVCTSVPVYHGSGGIDSMCQQLSPERCVVMLESTKRGRFSIYAFPDESNFRIEYGAGQCRVYEGSFTVPTHTYRVDRTEMIKVLESFMCSQHINDDGSPIPFRGGFIGYLSYGFGVDSLGLDVPSSETGGSITPDISLLWVDRSIVVDHATGRAYVQSIRGHIGQRVKSDVRWVEAISGRFLVPRSRGFGSGRPASPTTSPSETMKLHDTLLSSTVTLPEHDRYISQIRDCQSELLAGNSYELCLTTEATVSTPKTDHRDPNPNSWFLYKNIQRHNPVPFAAYMRLGKTTILSSSPEQFLSWSRAGTIDMIPMKGTVKKTPGMTLEQATSILSSAKESAENLMIADLIRHDLYSTVGRDALVEVVKLCDVVETETVFSLVSHIRAHVPFPAGKSRQSAEVSQEMTKHGIRALAHTLPPGSMTGAPKKRSCEILHRLEQRDRGIYSGAIGYMDVTGNGAWSVCIRTAFSNEDENIPATDDSDEMQKWHIGAGGAITVLSDEEQEWEEMMTKMDSVLRGFRVHGDPAALEAAIERFNTLLTESPAFTDEDRVLATIESLEEALEACNI</sequence>
<evidence type="ECO:0000313" key="13">
    <source>
        <dbReference type="EMBL" id="KIW51758.1"/>
    </source>
</evidence>
<dbReference type="EMBL" id="KN847322">
    <property type="protein sequence ID" value="KIW51758.1"/>
    <property type="molecule type" value="Genomic_DNA"/>
</dbReference>
<evidence type="ECO:0000313" key="14">
    <source>
        <dbReference type="Proteomes" id="UP000054342"/>
    </source>
</evidence>
<evidence type="ECO:0000256" key="5">
    <source>
        <dbReference type="ARBA" id="ARBA00022679"/>
    </source>
</evidence>
<dbReference type="InterPro" id="IPR029062">
    <property type="entry name" value="Class_I_gatase-like"/>
</dbReference>
<evidence type="ECO:0000256" key="9">
    <source>
        <dbReference type="ARBA" id="ARBA00031904"/>
    </source>
</evidence>
<dbReference type="InterPro" id="IPR017926">
    <property type="entry name" value="GATASE"/>
</dbReference>
<evidence type="ECO:0000256" key="1">
    <source>
        <dbReference type="ARBA" id="ARBA00001000"/>
    </source>
</evidence>
<accession>A0A0D2E8K3</accession>
<dbReference type="AlphaFoldDB" id="A0A0D2E8K3"/>
<dbReference type="Pfam" id="PF00425">
    <property type="entry name" value="Chorismate_bind"/>
    <property type="match status" value="1"/>
</dbReference>
<gene>
    <name evidence="13" type="ORF">PV05_10444</name>
</gene>
<dbReference type="GO" id="GO:0008153">
    <property type="term" value="P:4-aminobenzoate biosynthetic process"/>
    <property type="evidence" value="ECO:0007669"/>
    <property type="project" value="TreeGrafter"/>
</dbReference>
<evidence type="ECO:0000256" key="3">
    <source>
        <dbReference type="ARBA" id="ARBA00005970"/>
    </source>
</evidence>
<dbReference type="EC" id="2.6.1.85" evidence="4"/>
<evidence type="ECO:0000259" key="12">
    <source>
        <dbReference type="Pfam" id="PF04715"/>
    </source>
</evidence>
<evidence type="ECO:0000256" key="6">
    <source>
        <dbReference type="ARBA" id="ARBA00022909"/>
    </source>
</evidence>
<dbReference type="PROSITE" id="PS51273">
    <property type="entry name" value="GATASE_TYPE_1"/>
    <property type="match status" value="1"/>
</dbReference>
<keyword evidence="6" id="KW-0289">Folate biosynthesis</keyword>
<dbReference type="Proteomes" id="UP000054342">
    <property type="component" value="Unassembled WGS sequence"/>
</dbReference>
<dbReference type="GO" id="GO:0046656">
    <property type="term" value="P:folic acid biosynthetic process"/>
    <property type="evidence" value="ECO:0007669"/>
    <property type="project" value="UniProtKB-KW"/>
</dbReference>
<keyword evidence="5" id="KW-0808">Transferase</keyword>
<dbReference type="InterPro" id="IPR005801">
    <property type="entry name" value="ADC_synthase"/>
</dbReference>
<keyword evidence="14" id="KW-1185">Reference proteome</keyword>
<organism evidence="13 14">
    <name type="scientific">Exophiala xenobiotica</name>
    <dbReference type="NCBI Taxonomy" id="348802"/>
    <lineage>
        <taxon>Eukaryota</taxon>
        <taxon>Fungi</taxon>
        <taxon>Dikarya</taxon>
        <taxon>Ascomycota</taxon>
        <taxon>Pezizomycotina</taxon>
        <taxon>Eurotiomycetes</taxon>
        <taxon>Chaetothyriomycetidae</taxon>
        <taxon>Chaetothyriales</taxon>
        <taxon>Herpotrichiellaceae</taxon>
        <taxon>Exophiala</taxon>
    </lineage>
</organism>
<feature type="domain" description="Anthranilate synthase component I N-terminal" evidence="12">
    <location>
        <begin position="313"/>
        <end position="452"/>
    </location>
</feature>
<dbReference type="OrthoDB" id="64220at2759"/>
<dbReference type="PANTHER" id="PTHR11236">
    <property type="entry name" value="AMINOBENZOATE/ANTHRANILATE SYNTHASE"/>
    <property type="match status" value="1"/>
</dbReference>
<feature type="domain" description="Chorismate-utilising enzyme C-terminal" evidence="11">
    <location>
        <begin position="517"/>
        <end position="806"/>
    </location>
</feature>
<dbReference type="InterPro" id="IPR015890">
    <property type="entry name" value="Chorismate_C"/>
</dbReference>
<proteinExistence type="inferred from homology"/>
<dbReference type="Gene3D" id="3.40.50.880">
    <property type="match status" value="1"/>
</dbReference>
<evidence type="ECO:0000256" key="7">
    <source>
        <dbReference type="ARBA" id="ARBA00022962"/>
    </source>
</evidence>
<protein>
    <recommendedName>
        <fullName evidence="4">aminodeoxychorismate synthase</fullName>
        <ecNumber evidence="4">2.6.1.85</ecNumber>
    </recommendedName>
    <alternativeName>
        <fullName evidence="8">Para-aminobenzoate synthase</fullName>
    </alternativeName>
    <alternativeName>
        <fullName evidence="9">p-aminobenzoic acid synthase</fullName>
    </alternativeName>
</protein>
<dbReference type="Gene3D" id="3.60.120.10">
    <property type="entry name" value="Anthranilate synthase"/>
    <property type="match status" value="1"/>
</dbReference>
<dbReference type="SUPFAM" id="SSF56322">
    <property type="entry name" value="ADC synthase"/>
    <property type="match status" value="1"/>
</dbReference>
<evidence type="ECO:0000259" key="10">
    <source>
        <dbReference type="Pfam" id="PF00117"/>
    </source>
</evidence>
<dbReference type="InterPro" id="IPR006805">
    <property type="entry name" value="Anth_synth_I_N"/>
</dbReference>
<evidence type="ECO:0000256" key="2">
    <source>
        <dbReference type="ARBA" id="ARBA00005009"/>
    </source>
</evidence>
<dbReference type="HOGENOM" id="CLU_006493_0_0_1"/>
<comment type="catalytic activity">
    <reaction evidence="1">
        <text>chorismate + L-glutamine = 4-amino-4-deoxychorismate + L-glutamate</text>
        <dbReference type="Rhea" id="RHEA:11672"/>
        <dbReference type="ChEBI" id="CHEBI:29748"/>
        <dbReference type="ChEBI" id="CHEBI:29985"/>
        <dbReference type="ChEBI" id="CHEBI:58359"/>
        <dbReference type="ChEBI" id="CHEBI:58406"/>
        <dbReference type="EC" id="2.6.1.85"/>
    </reaction>
</comment>
<reference evidence="13 14" key="1">
    <citation type="submission" date="2015-01" db="EMBL/GenBank/DDBJ databases">
        <title>The Genome Sequence of Exophiala xenobiotica CBS118157.</title>
        <authorList>
            <consortium name="The Broad Institute Genomics Platform"/>
            <person name="Cuomo C."/>
            <person name="de Hoog S."/>
            <person name="Gorbushina A."/>
            <person name="Stielow B."/>
            <person name="Teixiera M."/>
            <person name="Abouelleil A."/>
            <person name="Chapman S.B."/>
            <person name="Priest M."/>
            <person name="Young S.K."/>
            <person name="Wortman J."/>
            <person name="Nusbaum C."/>
            <person name="Birren B."/>
        </authorList>
    </citation>
    <scope>NUCLEOTIDE SEQUENCE [LARGE SCALE GENOMIC DNA]</scope>
    <source>
        <strain evidence="13 14">CBS 118157</strain>
    </source>
</reference>
<name>A0A0D2E8K3_9EURO</name>
<dbReference type="InterPro" id="IPR019999">
    <property type="entry name" value="Anth_synth_I-like"/>
</dbReference>
<dbReference type="GO" id="GO:0005737">
    <property type="term" value="C:cytoplasm"/>
    <property type="evidence" value="ECO:0007669"/>
    <property type="project" value="TreeGrafter"/>
</dbReference>
<dbReference type="STRING" id="348802.A0A0D2E8K3"/>
<comment type="pathway">
    <text evidence="2">Cofactor biosynthesis; tetrahydrofolate biosynthesis; 4-aminobenzoate from chorismate: step 1/2.</text>
</comment>
<feature type="domain" description="Glutamine amidotransferase" evidence="10">
    <location>
        <begin position="197"/>
        <end position="231"/>
    </location>
</feature>
<dbReference type="GO" id="GO:0046820">
    <property type="term" value="F:4-amino-4-deoxychorismate synthase activity"/>
    <property type="evidence" value="ECO:0007669"/>
    <property type="project" value="UniProtKB-EC"/>
</dbReference>
<feature type="domain" description="Glutamine amidotransferase" evidence="10">
    <location>
        <begin position="9"/>
        <end position="149"/>
    </location>
</feature>
<dbReference type="PRINTS" id="PR00096">
    <property type="entry name" value="GATASE"/>
</dbReference>
<dbReference type="SUPFAM" id="SSF52317">
    <property type="entry name" value="Class I glutamine amidotransferase-like"/>
    <property type="match status" value="1"/>
</dbReference>
<evidence type="ECO:0000259" key="11">
    <source>
        <dbReference type="Pfam" id="PF00425"/>
    </source>
</evidence>
<dbReference type="RefSeq" id="XP_013312342.1">
    <property type="nucleotide sequence ID" value="XM_013456888.1"/>
</dbReference>
<evidence type="ECO:0000256" key="8">
    <source>
        <dbReference type="ARBA" id="ARBA00031329"/>
    </source>
</evidence>
<keyword evidence="7" id="KW-0315">Glutamine amidotransferase</keyword>
<comment type="similarity">
    <text evidence="3">In the C-terminal section; belongs to the anthranilate synthase component I family.</text>
</comment>
<dbReference type="InterPro" id="IPR010117">
    <property type="entry name" value="PabB_fungal"/>
</dbReference>